<evidence type="ECO:0000313" key="2">
    <source>
        <dbReference type="EMBL" id="MXP64196.1"/>
    </source>
</evidence>
<organism evidence="2 3">
    <name type="scientific">Teichococcus coralli</name>
    <dbReference type="NCBI Taxonomy" id="2545983"/>
    <lineage>
        <taxon>Bacteria</taxon>
        <taxon>Pseudomonadati</taxon>
        <taxon>Pseudomonadota</taxon>
        <taxon>Alphaproteobacteria</taxon>
        <taxon>Acetobacterales</taxon>
        <taxon>Roseomonadaceae</taxon>
        <taxon>Roseomonas</taxon>
    </lineage>
</organism>
<comment type="caution">
    <text evidence="2">The sequence shown here is derived from an EMBL/GenBank/DDBJ whole genome shotgun (WGS) entry which is preliminary data.</text>
</comment>
<dbReference type="OrthoDB" id="7268791at2"/>
<evidence type="ECO:0000256" key="1">
    <source>
        <dbReference type="SAM" id="MobiDB-lite"/>
    </source>
</evidence>
<keyword evidence="3" id="KW-1185">Reference proteome</keyword>
<name>A0A845BDK1_9PROT</name>
<evidence type="ECO:0000313" key="3">
    <source>
        <dbReference type="Proteomes" id="UP000460715"/>
    </source>
</evidence>
<reference evidence="2 3" key="1">
    <citation type="submission" date="2019-03" db="EMBL/GenBank/DDBJ databases">
        <title>Roseomonas sp. a novel Roseomonas species isolated from Sea whip Gorgonian.</title>
        <authorList>
            <person name="Li F."/>
            <person name="Pan X."/>
            <person name="Huang S."/>
            <person name="Li Z."/>
            <person name="Meng B."/>
        </authorList>
    </citation>
    <scope>NUCLEOTIDE SEQUENCE [LARGE SCALE GENOMIC DNA]</scope>
    <source>
        <strain evidence="2 3">M0104</strain>
    </source>
</reference>
<feature type="region of interest" description="Disordered" evidence="1">
    <location>
        <begin position="1"/>
        <end position="27"/>
    </location>
</feature>
<proteinExistence type="predicted"/>
<gene>
    <name evidence="2" type="ORF">E0493_12665</name>
</gene>
<dbReference type="Proteomes" id="UP000460715">
    <property type="component" value="Unassembled WGS sequence"/>
</dbReference>
<dbReference type="AlphaFoldDB" id="A0A845BDK1"/>
<protein>
    <submittedName>
        <fullName evidence="2">Uncharacterized protein</fullName>
    </submittedName>
</protein>
<dbReference type="RefSeq" id="WP_160937330.1">
    <property type="nucleotide sequence ID" value="NZ_SNVJ01000010.1"/>
</dbReference>
<accession>A0A845BDK1</accession>
<dbReference type="EMBL" id="SNVJ01000010">
    <property type="protein sequence ID" value="MXP64196.1"/>
    <property type="molecule type" value="Genomic_DNA"/>
</dbReference>
<sequence>MSELWKGPAMPAMPDVVPGGPRSASPLADYNRTRFTGYGGTDVHREVAELPPSLNPIVARLRAELERLAESHADFFARHAEMDPRALTRTKEGWSVAWRRWALNDIADKAADMRDIYVIHRGDSFSHRLFLDRQGKQLLAVQPQEPFSALRYKRLTDAADLCDLYGPFARLSDSPLG</sequence>